<dbReference type="Gene3D" id="2.60.260.20">
    <property type="entry name" value="Urease metallochaperone UreE, N-terminal domain"/>
    <property type="match status" value="2"/>
</dbReference>
<evidence type="ECO:0000256" key="20">
    <source>
        <dbReference type="ARBA" id="ARBA00023288"/>
    </source>
</evidence>
<evidence type="ECO:0000256" key="11">
    <source>
        <dbReference type="ARBA" id="ARBA00022771"/>
    </source>
</evidence>
<keyword evidence="29" id="KW-1185">Reference proteome</keyword>
<dbReference type="PROSITE" id="PS00636">
    <property type="entry name" value="DNAJ_1"/>
    <property type="match status" value="1"/>
</dbReference>
<keyword evidence="13 24" id="KW-0862">Zinc</keyword>
<dbReference type="InterPro" id="IPR018253">
    <property type="entry name" value="DnaJ_domain_CS"/>
</dbReference>
<evidence type="ECO:0000256" key="24">
    <source>
        <dbReference type="PROSITE-ProRule" id="PRU00546"/>
    </source>
</evidence>
<dbReference type="GO" id="GO:0048471">
    <property type="term" value="C:perinuclear region of cytoplasm"/>
    <property type="evidence" value="ECO:0007669"/>
    <property type="project" value="UniProtKB-SubCell"/>
</dbReference>
<evidence type="ECO:0000256" key="5">
    <source>
        <dbReference type="ARBA" id="ARBA00004635"/>
    </source>
</evidence>
<dbReference type="Gene3D" id="2.10.230.10">
    <property type="entry name" value="Heat shock protein DnaJ, cysteine-rich domain"/>
    <property type="match status" value="1"/>
</dbReference>
<keyword evidence="14" id="KW-0492">Microsome</keyword>
<evidence type="ECO:0000256" key="16">
    <source>
        <dbReference type="ARBA" id="ARBA00023128"/>
    </source>
</evidence>
<keyword evidence="12" id="KW-0256">Endoplasmic reticulum</keyword>
<dbReference type="PANTHER" id="PTHR43888">
    <property type="entry name" value="DNAJ-LIKE-2, ISOFORM A-RELATED"/>
    <property type="match status" value="1"/>
</dbReference>
<dbReference type="PROSITE" id="PS50076">
    <property type="entry name" value="DNAJ_2"/>
    <property type="match status" value="1"/>
</dbReference>
<dbReference type="InterPro" id="IPR008971">
    <property type="entry name" value="HSP40/DnaJ_pept-bd"/>
</dbReference>
<gene>
    <name evidence="28" type="ORF">NDU88_004417</name>
</gene>
<evidence type="ECO:0000256" key="12">
    <source>
        <dbReference type="ARBA" id="ARBA00022824"/>
    </source>
</evidence>
<evidence type="ECO:0000256" key="7">
    <source>
        <dbReference type="ARBA" id="ARBA00022490"/>
    </source>
</evidence>
<evidence type="ECO:0000256" key="23">
    <source>
        <dbReference type="ARBA" id="ARBA00046752"/>
    </source>
</evidence>
<evidence type="ECO:0000313" key="28">
    <source>
        <dbReference type="EMBL" id="KAJ1126004.1"/>
    </source>
</evidence>
<evidence type="ECO:0000256" key="21">
    <source>
        <dbReference type="ARBA" id="ARBA00023289"/>
    </source>
</evidence>
<evidence type="ECO:0000256" key="2">
    <source>
        <dbReference type="ARBA" id="ARBA00004144"/>
    </source>
</evidence>
<comment type="subunit">
    <text evidence="23">Identified in a complex with HSPA1B and BAX. Interacts with RNF207.</text>
</comment>
<dbReference type="Pfam" id="PF00226">
    <property type="entry name" value="DnaJ"/>
    <property type="match status" value="1"/>
</dbReference>
<keyword evidence="8" id="KW-0597">Phosphoprotein</keyword>
<keyword evidence="18" id="KW-0143">Chaperone</keyword>
<feature type="zinc finger region" description="CR-type" evidence="24">
    <location>
        <begin position="177"/>
        <end position="261"/>
    </location>
</feature>
<dbReference type="CDD" id="cd10719">
    <property type="entry name" value="DnaJ_zf"/>
    <property type="match status" value="1"/>
</dbReference>
<dbReference type="Pfam" id="PF01556">
    <property type="entry name" value="DnaJ_C"/>
    <property type="match status" value="1"/>
</dbReference>
<evidence type="ECO:0000256" key="1">
    <source>
        <dbReference type="ARBA" id="ARBA00004123"/>
    </source>
</evidence>
<keyword evidence="21" id="KW-0636">Prenylation</keyword>
<feature type="domain" description="J" evidence="26">
    <location>
        <begin position="61"/>
        <end position="123"/>
    </location>
</feature>
<dbReference type="FunFam" id="2.10.230.10:FF:000005">
    <property type="entry name" value="DnaJ homolog subfamily A member 1"/>
    <property type="match status" value="1"/>
</dbReference>
<dbReference type="GO" id="GO:0009408">
    <property type="term" value="P:response to heat"/>
    <property type="evidence" value="ECO:0007669"/>
    <property type="project" value="InterPro"/>
</dbReference>
<evidence type="ECO:0000256" key="3">
    <source>
        <dbReference type="ARBA" id="ARBA00004173"/>
    </source>
</evidence>
<dbReference type="GO" id="GO:0005634">
    <property type="term" value="C:nucleus"/>
    <property type="evidence" value="ECO:0007669"/>
    <property type="project" value="UniProtKB-SubCell"/>
</dbReference>
<dbReference type="Pfam" id="PF00684">
    <property type="entry name" value="DnaJ_CXXCXGXG"/>
    <property type="match status" value="1"/>
</dbReference>
<dbReference type="GO" id="GO:0016020">
    <property type="term" value="C:membrane"/>
    <property type="evidence" value="ECO:0007669"/>
    <property type="project" value="UniProtKB-SubCell"/>
</dbReference>
<dbReference type="InterPro" id="IPR036869">
    <property type="entry name" value="J_dom_sf"/>
</dbReference>
<dbReference type="AlphaFoldDB" id="A0AAV7PGM1"/>
<evidence type="ECO:0000259" key="27">
    <source>
        <dbReference type="PROSITE" id="PS51188"/>
    </source>
</evidence>
<keyword evidence="17" id="KW-0472">Membrane</keyword>
<dbReference type="InterPro" id="IPR001305">
    <property type="entry name" value="HSP_DnaJ_Cys-rich_dom"/>
</dbReference>
<dbReference type="HAMAP" id="MF_01152">
    <property type="entry name" value="DnaJ"/>
    <property type="match status" value="1"/>
</dbReference>
<protein>
    <recommendedName>
        <fullName evidence="22">DnaJ homolog subfamily A member 1</fullName>
    </recommendedName>
</protein>
<evidence type="ECO:0000256" key="9">
    <source>
        <dbReference type="ARBA" id="ARBA00022723"/>
    </source>
</evidence>
<dbReference type="Proteomes" id="UP001066276">
    <property type="component" value="Chromosome 7"/>
</dbReference>
<evidence type="ECO:0000313" key="29">
    <source>
        <dbReference type="Proteomes" id="UP001066276"/>
    </source>
</evidence>
<evidence type="ECO:0000256" key="22">
    <source>
        <dbReference type="ARBA" id="ARBA00040977"/>
    </source>
</evidence>
<dbReference type="InterPro" id="IPR044713">
    <property type="entry name" value="DNJA1/2-like"/>
</dbReference>
<evidence type="ECO:0000256" key="4">
    <source>
        <dbReference type="ARBA" id="ARBA00004556"/>
    </source>
</evidence>
<name>A0AAV7PGM1_PLEWA</name>
<dbReference type="GO" id="GO:0005524">
    <property type="term" value="F:ATP binding"/>
    <property type="evidence" value="ECO:0007669"/>
    <property type="project" value="InterPro"/>
</dbReference>
<dbReference type="FunFam" id="1.10.287.110:FF:000014">
    <property type="entry name" value="dnaJ homolog subfamily A member 1"/>
    <property type="match status" value="1"/>
</dbReference>
<dbReference type="SMART" id="SM00271">
    <property type="entry name" value="DnaJ"/>
    <property type="match status" value="1"/>
</dbReference>
<keyword evidence="20" id="KW-0449">Lipoprotein</keyword>
<dbReference type="GO" id="GO:0030544">
    <property type="term" value="F:Hsp70 protein binding"/>
    <property type="evidence" value="ECO:0007669"/>
    <property type="project" value="InterPro"/>
</dbReference>
<sequence length="455" mass="51457">MGTDKFPGSSWCWQITSRRIEERRSHSSVFGVLALTSSAYCAKEALYRNILKRLNMVKETGYYDILGVKPQASADEIKKAYRKLALKYHPDKNPNEGEKFKLLSQAYEVLSDPKKRDLYDQGGEQAIKEGGIGGAGFSSPMDIFDMFFGGGSRMNREKRGKNVVHQLSVSLEDLYNGATRKLALQKNVICDKCEGRGGKKGAVEKCSVCKGRGIEVHIQQLGPGMVQQIQTMCSECRGQGERINPKDRCKTCNGRKVNREKKILEVHIDKGMKDGQRITFHGEGDQEPGLEAGDVIIVLDQQDHHFFRRQDDNLIMKMDIELVEALCGFKKTIQTMDNRTLVITSRQGEVITHGSLKSVFNEGMPIYRDPFQRGTLIIQFMVRFPEKFWLPLGKIPLLESLLPPRQEMMMITDDAEEVDLTEYNPNERRYGNSNNVYDEEDGHDGPRGGVQCQTS</sequence>
<feature type="region of interest" description="Disordered" evidence="25">
    <location>
        <begin position="423"/>
        <end position="455"/>
    </location>
</feature>
<evidence type="ECO:0000256" key="17">
    <source>
        <dbReference type="ARBA" id="ARBA00023136"/>
    </source>
</evidence>
<keyword evidence="10" id="KW-0677">Repeat</keyword>
<dbReference type="GO" id="GO:0051082">
    <property type="term" value="F:unfolded protein binding"/>
    <property type="evidence" value="ECO:0007669"/>
    <property type="project" value="InterPro"/>
</dbReference>
<accession>A0AAV7PGM1</accession>
<organism evidence="28 29">
    <name type="scientific">Pleurodeles waltl</name>
    <name type="common">Iberian ribbed newt</name>
    <dbReference type="NCBI Taxonomy" id="8319"/>
    <lineage>
        <taxon>Eukaryota</taxon>
        <taxon>Metazoa</taxon>
        <taxon>Chordata</taxon>
        <taxon>Craniata</taxon>
        <taxon>Vertebrata</taxon>
        <taxon>Euteleostomi</taxon>
        <taxon>Amphibia</taxon>
        <taxon>Batrachia</taxon>
        <taxon>Caudata</taxon>
        <taxon>Salamandroidea</taxon>
        <taxon>Salamandridae</taxon>
        <taxon>Pleurodelinae</taxon>
        <taxon>Pleurodeles</taxon>
    </lineage>
</organism>
<comment type="subcellular location">
    <subcellularLocation>
        <location evidence="4">Cytoplasm</location>
        <location evidence="4">Perinuclear region</location>
    </subcellularLocation>
    <subcellularLocation>
        <location evidence="5">Membrane</location>
        <topology evidence="5">Lipid-anchor</topology>
    </subcellularLocation>
    <subcellularLocation>
        <location evidence="2">Microsome</location>
    </subcellularLocation>
    <subcellularLocation>
        <location evidence="3">Mitochondrion</location>
    </subcellularLocation>
    <subcellularLocation>
        <location evidence="1">Nucleus</location>
    </subcellularLocation>
</comment>
<dbReference type="InterPro" id="IPR012724">
    <property type="entry name" value="DnaJ"/>
</dbReference>
<keyword evidence="9 24" id="KW-0479">Metal-binding</keyword>
<comment type="caution">
    <text evidence="28">The sequence shown here is derived from an EMBL/GenBank/DDBJ whole genome shotgun (WGS) entry which is preliminary data.</text>
</comment>
<dbReference type="InterPro" id="IPR036410">
    <property type="entry name" value="HSP_DnaJ_Cys-rich_dom_sf"/>
</dbReference>
<dbReference type="GO" id="GO:0005739">
    <property type="term" value="C:mitochondrion"/>
    <property type="evidence" value="ECO:0007669"/>
    <property type="project" value="UniProtKB-SubCell"/>
</dbReference>
<dbReference type="FunFam" id="2.60.260.20:FF:000068">
    <property type="entry name" value="Chaperone protein dnaJ 3"/>
    <property type="match status" value="1"/>
</dbReference>
<evidence type="ECO:0000256" key="10">
    <source>
        <dbReference type="ARBA" id="ARBA00022737"/>
    </source>
</evidence>
<feature type="domain" description="CR-type" evidence="27">
    <location>
        <begin position="177"/>
        <end position="261"/>
    </location>
</feature>
<keyword evidence="19" id="KW-0539">Nucleus</keyword>
<dbReference type="Gene3D" id="1.10.287.110">
    <property type="entry name" value="DnaJ domain"/>
    <property type="match status" value="1"/>
</dbReference>
<dbReference type="CDD" id="cd10747">
    <property type="entry name" value="DnaJ_C"/>
    <property type="match status" value="1"/>
</dbReference>
<dbReference type="PRINTS" id="PR00625">
    <property type="entry name" value="JDOMAIN"/>
</dbReference>
<evidence type="ECO:0000256" key="13">
    <source>
        <dbReference type="ARBA" id="ARBA00022833"/>
    </source>
</evidence>
<reference evidence="28" key="1">
    <citation type="journal article" date="2022" name="bioRxiv">
        <title>Sequencing and chromosome-scale assembly of the giantPleurodeles waltlgenome.</title>
        <authorList>
            <person name="Brown T."/>
            <person name="Elewa A."/>
            <person name="Iarovenko S."/>
            <person name="Subramanian E."/>
            <person name="Araus A.J."/>
            <person name="Petzold A."/>
            <person name="Susuki M."/>
            <person name="Suzuki K.-i.T."/>
            <person name="Hayashi T."/>
            <person name="Toyoda A."/>
            <person name="Oliveira C."/>
            <person name="Osipova E."/>
            <person name="Leigh N.D."/>
            <person name="Simon A."/>
            <person name="Yun M.H."/>
        </authorList>
    </citation>
    <scope>NUCLEOTIDE SEQUENCE</scope>
    <source>
        <strain evidence="28">20211129_DDA</strain>
        <tissue evidence="28">Liver</tissue>
    </source>
</reference>
<evidence type="ECO:0000256" key="18">
    <source>
        <dbReference type="ARBA" id="ARBA00023186"/>
    </source>
</evidence>
<proteinExistence type="inferred from homology"/>
<dbReference type="PROSITE" id="PS51188">
    <property type="entry name" value="ZF_CR"/>
    <property type="match status" value="1"/>
</dbReference>
<dbReference type="SUPFAM" id="SSF57938">
    <property type="entry name" value="DnaJ/Hsp40 cysteine-rich domain"/>
    <property type="match status" value="1"/>
</dbReference>
<dbReference type="EMBL" id="JANPWB010000011">
    <property type="protein sequence ID" value="KAJ1126004.1"/>
    <property type="molecule type" value="Genomic_DNA"/>
</dbReference>
<evidence type="ECO:0000256" key="6">
    <source>
        <dbReference type="ARBA" id="ARBA00022481"/>
    </source>
</evidence>
<dbReference type="InterPro" id="IPR001623">
    <property type="entry name" value="DnaJ_domain"/>
</dbReference>
<evidence type="ECO:0000256" key="25">
    <source>
        <dbReference type="SAM" id="MobiDB-lite"/>
    </source>
</evidence>
<keyword evidence="7" id="KW-0963">Cytoplasm</keyword>
<keyword evidence="6" id="KW-0488">Methylation</keyword>
<keyword evidence="15" id="KW-0007">Acetylation</keyword>
<dbReference type="SUPFAM" id="SSF46565">
    <property type="entry name" value="Chaperone J-domain"/>
    <property type="match status" value="1"/>
</dbReference>
<dbReference type="CDD" id="cd06257">
    <property type="entry name" value="DnaJ"/>
    <property type="match status" value="1"/>
</dbReference>
<dbReference type="GO" id="GO:0006457">
    <property type="term" value="P:protein folding"/>
    <property type="evidence" value="ECO:0007669"/>
    <property type="project" value="InterPro"/>
</dbReference>
<evidence type="ECO:0000256" key="19">
    <source>
        <dbReference type="ARBA" id="ARBA00023242"/>
    </source>
</evidence>
<keyword evidence="16" id="KW-0496">Mitochondrion</keyword>
<evidence type="ECO:0000256" key="14">
    <source>
        <dbReference type="ARBA" id="ARBA00022848"/>
    </source>
</evidence>
<evidence type="ECO:0000259" key="26">
    <source>
        <dbReference type="PROSITE" id="PS50076"/>
    </source>
</evidence>
<dbReference type="InterPro" id="IPR002939">
    <property type="entry name" value="DnaJ_C"/>
</dbReference>
<dbReference type="FunFam" id="2.60.260.20:FF:000003">
    <property type="entry name" value="DnaJ subfamily A member 2"/>
    <property type="match status" value="1"/>
</dbReference>
<evidence type="ECO:0000256" key="8">
    <source>
        <dbReference type="ARBA" id="ARBA00022553"/>
    </source>
</evidence>
<dbReference type="GO" id="GO:0008270">
    <property type="term" value="F:zinc ion binding"/>
    <property type="evidence" value="ECO:0007669"/>
    <property type="project" value="UniProtKB-KW"/>
</dbReference>
<evidence type="ECO:0000256" key="15">
    <source>
        <dbReference type="ARBA" id="ARBA00022990"/>
    </source>
</evidence>
<keyword evidence="11 24" id="KW-0863">Zinc-finger</keyword>
<dbReference type="SUPFAM" id="SSF49493">
    <property type="entry name" value="HSP40/DnaJ peptide-binding domain"/>
    <property type="match status" value="2"/>
</dbReference>